<feature type="non-terminal residue" evidence="2">
    <location>
        <position position="70"/>
    </location>
</feature>
<feature type="non-terminal residue" evidence="2">
    <location>
        <position position="1"/>
    </location>
</feature>
<dbReference type="Proteomes" id="UP000681967">
    <property type="component" value="Unassembled WGS sequence"/>
</dbReference>
<evidence type="ECO:0000313" key="3">
    <source>
        <dbReference type="EMBL" id="CAF4639554.1"/>
    </source>
</evidence>
<dbReference type="AlphaFoldDB" id="A0A8S2Y317"/>
<evidence type="ECO:0000313" key="2">
    <source>
        <dbReference type="EMBL" id="CAF4526167.1"/>
    </source>
</evidence>
<dbReference type="EMBL" id="CAJOBH010111978">
    <property type="protein sequence ID" value="CAF4666133.1"/>
    <property type="molecule type" value="Genomic_DNA"/>
</dbReference>
<feature type="compositionally biased region" description="Polar residues" evidence="1">
    <location>
        <begin position="1"/>
        <end position="10"/>
    </location>
</feature>
<organism evidence="2 5">
    <name type="scientific">Rotaria magnacalcarata</name>
    <dbReference type="NCBI Taxonomy" id="392030"/>
    <lineage>
        <taxon>Eukaryota</taxon>
        <taxon>Metazoa</taxon>
        <taxon>Spiralia</taxon>
        <taxon>Gnathifera</taxon>
        <taxon>Rotifera</taxon>
        <taxon>Eurotatoria</taxon>
        <taxon>Bdelloidea</taxon>
        <taxon>Philodinida</taxon>
        <taxon>Philodinidae</taxon>
        <taxon>Rotaria</taxon>
    </lineage>
</organism>
<dbReference type="Proteomes" id="UP000681720">
    <property type="component" value="Unassembled WGS sequence"/>
</dbReference>
<dbReference type="Proteomes" id="UP000676336">
    <property type="component" value="Unassembled WGS sequence"/>
</dbReference>
<proteinExistence type="predicted"/>
<dbReference type="EMBL" id="CAJOBJ010112846">
    <property type="protein sequence ID" value="CAF4639554.1"/>
    <property type="molecule type" value="Genomic_DNA"/>
</dbReference>
<sequence length="70" mass="7551">SHYGRQSSHPVPQPLSLQGEKPVDPDYSQGAARTTTSAMINCQRRGSLKGQPVITELFADSVVETKNPSV</sequence>
<evidence type="ECO:0000313" key="5">
    <source>
        <dbReference type="Proteomes" id="UP000676336"/>
    </source>
</evidence>
<name>A0A8S2Y317_9BILA</name>
<dbReference type="EMBL" id="CAJOBI010087497">
    <property type="protein sequence ID" value="CAF4526167.1"/>
    <property type="molecule type" value="Genomic_DNA"/>
</dbReference>
<evidence type="ECO:0000313" key="4">
    <source>
        <dbReference type="EMBL" id="CAF4666133.1"/>
    </source>
</evidence>
<accession>A0A8S2Y317</accession>
<feature type="region of interest" description="Disordered" evidence="1">
    <location>
        <begin position="1"/>
        <end position="39"/>
    </location>
</feature>
<gene>
    <name evidence="4" type="ORF">BYL167_LOCUS42783</name>
    <name evidence="3" type="ORF">GIL414_LOCUS40560</name>
    <name evidence="2" type="ORF">SMN809_LOCUS36021</name>
</gene>
<protein>
    <submittedName>
        <fullName evidence="2">Uncharacterized protein</fullName>
    </submittedName>
</protein>
<reference evidence="2" key="1">
    <citation type="submission" date="2021-02" db="EMBL/GenBank/DDBJ databases">
        <authorList>
            <person name="Nowell W R."/>
        </authorList>
    </citation>
    <scope>NUCLEOTIDE SEQUENCE</scope>
</reference>
<comment type="caution">
    <text evidence="2">The sequence shown here is derived from an EMBL/GenBank/DDBJ whole genome shotgun (WGS) entry which is preliminary data.</text>
</comment>
<evidence type="ECO:0000256" key="1">
    <source>
        <dbReference type="SAM" id="MobiDB-lite"/>
    </source>
</evidence>